<evidence type="ECO:0000256" key="6">
    <source>
        <dbReference type="ARBA" id="ARBA00023136"/>
    </source>
</evidence>
<evidence type="ECO:0000259" key="9">
    <source>
        <dbReference type="Pfam" id="PF13813"/>
    </source>
</evidence>
<dbReference type="GO" id="GO:0008374">
    <property type="term" value="F:O-acyltransferase activity"/>
    <property type="evidence" value="ECO:0007669"/>
    <property type="project" value="InterPro"/>
</dbReference>
<evidence type="ECO:0000256" key="1">
    <source>
        <dbReference type="ARBA" id="ARBA00004141"/>
    </source>
</evidence>
<dbReference type="PANTHER" id="PTHR31595">
    <property type="entry name" value="LONG-CHAIN-ALCOHOL O-FATTY-ACYLTRANSFERASE 3-RELATED"/>
    <property type="match status" value="1"/>
</dbReference>
<keyword evidence="4 8" id="KW-0812">Transmembrane</keyword>
<dbReference type="InterPro" id="IPR044851">
    <property type="entry name" value="Wax_synthase"/>
</dbReference>
<dbReference type="OrthoDB" id="2796277at2759"/>
<evidence type="ECO:0000313" key="11">
    <source>
        <dbReference type="Proteomes" id="UP000258309"/>
    </source>
</evidence>
<dbReference type="GO" id="GO:0006629">
    <property type="term" value="P:lipid metabolic process"/>
    <property type="evidence" value="ECO:0007669"/>
    <property type="project" value="InterPro"/>
</dbReference>
<protein>
    <recommendedName>
        <fullName evidence="9">Wax synthase domain-containing protein</fullName>
    </recommendedName>
</protein>
<evidence type="ECO:0000256" key="2">
    <source>
        <dbReference type="ARBA" id="ARBA00007282"/>
    </source>
</evidence>
<evidence type="ECO:0000256" key="8">
    <source>
        <dbReference type="SAM" id="Phobius"/>
    </source>
</evidence>
<dbReference type="AlphaFoldDB" id="A0A3E2GWN8"/>
<keyword evidence="3" id="KW-0808">Transferase</keyword>
<comment type="caution">
    <text evidence="10">The sequence shown here is derived from an EMBL/GenBank/DDBJ whole genome shotgun (WGS) entry which is preliminary data.</text>
</comment>
<evidence type="ECO:0000256" key="4">
    <source>
        <dbReference type="ARBA" id="ARBA00022692"/>
    </source>
</evidence>
<dbReference type="Pfam" id="PF13813">
    <property type="entry name" value="MBOAT_2"/>
    <property type="match status" value="1"/>
</dbReference>
<evidence type="ECO:0000256" key="7">
    <source>
        <dbReference type="SAM" id="MobiDB-lite"/>
    </source>
</evidence>
<dbReference type="GO" id="GO:0016020">
    <property type="term" value="C:membrane"/>
    <property type="evidence" value="ECO:0007669"/>
    <property type="project" value="UniProtKB-SubCell"/>
</dbReference>
<sequence>MKDGGDVLRKRGKYTNGKASKEDRSSETIGEADGIKEIGSLEYYWQSYPDKLSDRISWILDLLVNFRGPGWNWRVQTMPDLPPFVKHDLGEPIDEASLKGVSSVGIKRYDSRAKLLQAITPKIIVGYILLDALKVITMKDPYFLFGPNDYPLPPHLSALSPLTLRIFRLTLAFLTITIALELAFLLIPFIYCFLLGPKVVGLRSETWYYINTWGSFKPVFDKGLAGLWGGRWHQMFRLFFSAPTTYLIQCGILPSARSNTTKVVDVLIAFFISGLFHFAGAFTNFPPTKPLDMIVFFMLQAVGVIMQTAICKQFETTICKLPLGLRQAGNFTITLAWLCWTAPWINDNFARGGLYLYQPIPYSLFRGLGFGYADEGAWCWDNSLWFRWYRGKHWWESGIAF</sequence>
<dbReference type="EMBL" id="NCSJ02000326">
    <property type="protein sequence ID" value="RFU25531.1"/>
    <property type="molecule type" value="Genomic_DNA"/>
</dbReference>
<dbReference type="PANTHER" id="PTHR31595:SF67">
    <property type="entry name" value="WAX SYNTHASE DOMAIN-CONTAINING PROTEIN"/>
    <property type="match status" value="1"/>
</dbReference>
<reference evidence="10 11" key="1">
    <citation type="submission" date="2018-05" db="EMBL/GenBank/DDBJ databases">
        <title>Draft genome sequence of Scytalidium lignicola DSM 105466, a ubiquitous saprotrophic fungus.</title>
        <authorList>
            <person name="Buettner E."/>
            <person name="Gebauer A.M."/>
            <person name="Hofrichter M."/>
            <person name="Liers C."/>
            <person name="Kellner H."/>
        </authorList>
    </citation>
    <scope>NUCLEOTIDE SEQUENCE [LARGE SCALE GENOMIC DNA]</scope>
    <source>
        <strain evidence="10 11">DSM 105466</strain>
    </source>
</reference>
<feature type="region of interest" description="Disordered" evidence="7">
    <location>
        <begin position="1"/>
        <end position="28"/>
    </location>
</feature>
<keyword evidence="5 8" id="KW-1133">Transmembrane helix</keyword>
<feature type="transmembrane region" description="Helical" evidence="8">
    <location>
        <begin position="294"/>
        <end position="311"/>
    </location>
</feature>
<feature type="non-terminal residue" evidence="10">
    <location>
        <position position="1"/>
    </location>
</feature>
<evidence type="ECO:0000256" key="5">
    <source>
        <dbReference type="ARBA" id="ARBA00022989"/>
    </source>
</evidence>
<dbReference type="InterPro" id="IPR032805">
    <property type="entry name" value="Wax_synthase_dom"/>
</dbReference>
<organism evidence="10 11">
    <name type="scientific">Scytalidium lignicola</name>
    <name type="common">Hyphomycete</name>
    <dbReference type="NCBI Taxonomy" id="5539"/>
    <lineage>
        <taxon>Eukaryota</taxon>
        <taxon>Fungi</taxon>
        <taxon>Dikarya</taxon>
        <taxon>Ascomycota</taxon>
        <taxon>Pezizomycotina</taxon>
        <taxon>Leotiomycetes</taxon>
        <taxon>Leotiomycetes incertae sedis</taxon>
        <taxon>Scytalidium</taxon>
    </lineage>
</organism>
<evidence type="ECO:0000313" key="10">
    <source>
        <dbReference type="EMBL" id="RFU25531.1"/>
    </source>
</evidence>
<dbReference type="OMA" id="WHQTFRF"/>
<evidence type="ECO:0000256" key="3">
    <source>
        <dbReference type="ARBA" id="ARBA00022679"/>
    </source>
</evidence>
<dbReference type="Proteomes" id="UP000258309">
    <property type="component" value="Unassembled WGS sequence"/>
</dbReference>
<accession>A0A3E2GWN8</accession>
<feature type="domain" description="Wax synthase" evidence="9">
    <location>
        <begin position="222"/>
        <end position="298"/>
    </location>
</feature>
<comment type="subcellular location">
    <subcellularLocation>
        <location evidence="1">Membrane</location>
        <topology evidence="1">Multi-pass membrane protein</topology>
    </subcellularLocation>
</comment>
<gene>
    <name evidence="10" type="ORF">B7463_g10812</name>
</gene>
<comment type="similarity">
    <text evidence="2">Belongs to the wax synthase family.</text>
</comment>
<feature type="non-terminal residue" evidence="10">
    <location>
        <position position="401"/>
    </location>
</feature>
<feature type="transmembrane region" description="Helical" evidence="8">
    <location>
        <begin position="166"/>
        <end position="194"/>
    </location>
</feature>
<proteinExistence type="inferred from homology"/>
<feature type="transmembrane region" description="Helical" evidence="8">
    <location>
        <begin position="263"/>
        <end position="282"/>
    </location>
</feature>
<keyword evidence="6 8" id="KW-0472">Membrane</keyword>
<name>A0A3E2GWN8_SCYLI</name>
<keyword evidence="11" id="KW-1185">Reference proteome</keyword>